<dbReference type="InterPro" id="IPR009081">
    <property type="entry name" value="PP-bd_ACP"/>
</dbReference>
<feature type="domain" description="Carrier" evidence="8">
    <location>
        <begin position="511"/>
        <end position="585"/>
    </location>
</feature>
<keyword evidence="10" id="KW-1185">Reference proteome</keyword>
<dbReference type="PROSITE" id="PS00012">
    <property type="entry name" value="PHOSPHOPANTETHEINE"/>
    <property type="match status" value="2"/>
</dbReference>
<dbReference type="GO" id="GO:0031177">
    <property type="term" value="F:phosphopantetheine binding"/>
    <property type="evidence" value="ECO:0007669"/>
    <property type="project" value="InterPro"/>
</dbReference>
<evidence type="ECO:0000256" key="4">
    <source>
        <dbReference type="ARBA" id="ARBA00022553"/>
    </source>
</evidence>
<evidence type="ECO:0000256" key="2">
    <source>
        <dbReference type="ARBA" id="ARBA00006432"/>
    </source>
</evidence>
<dbReference type="SUPFAM" id="SSF56801">
    <property type="entry name" value="Acetyl-CoA synthetase-like"/>
    <property type="match status" value="3"/>
</dbReference>
<gene>
    <name evidence="9" type="primary">tycC_1</name>
    <name evidence="9" type="ORF">Enr8_06130</name>
</gene>
<proteinExistence type="inferred from homology"/>
<dbReference type="SUPFAM" id="SSF47336">
    <property type="entry name" value="ACP-like"/>
    <property type="match status" value="3"/>
</dbReference>
<dbReference type="InterPro" id="IPR020845">
    <property type="entry name" value="AMP-binding_CS"/>
</dbReference>
<dbReference type="InterPro" id="IPR006162">
    <property type="entry name" value="Ppantetheine_attach_site"/>
</dbReference>
<keyword evidence="5" id="KW-0276">Fatty acid metabolism</keyword>
<evidence type="ECO:0000256" key="6">
    <source>
        <dbReference type="ARBA" id="ARBA00023098"/>
    </source>
</evidence>
<dbReference type="InterPro" id="IPR010071">
    <property type="entry name" value="AA_adenyl_dom"/>
</dbReference>
<dbReference type="FunFam" id="3.40.50.12780:FF:000013">
    <property type="entry name" value="Long-chain-fatty-acid--AMP ligase FadD32"/>
    <property type="match status" value="1"/>
</dbReference>
<name>A0A5C5VMH9_9BACT</name>
<dbReference type="PROSITE" id="PS50075">
    <property type="entry name" value="CARRIER"/>
    <property type="match status" value="3"/>
</dbReference>
<evidence type="ECO:0000313" key="9">
    <source>
        <dbReference type="EMBL" id="TWT38919.1"/>
    </source>
</evidence>
<dbReference type="NCBIfam" id="NF003417">
    <property type="entry name" value="PRK04813.1"/>
    <property type="match status" value="4"/>
</dbReference>
<dbReference type="Gene3D" id="3.30.559.10">
    <property type="entry name" value="Chloramphenicol acetyltransferase-like domain"/>
    <property type="match status" value="3"/>
</dbReference>
<keyword evidence="7" id="KW-0732">Signal</keyword>
<dbReference type="InterPro" id="IPR045851">
    <property type="entry name" value="AMP-bd_C_sf"/>
</dbReference>
<dbReference type="GO" id="GO:0008610">
    <property type="term" value="P:lipid biosynthetic process"/>
    <property type="evidence" value="ECO:0007669"/>
    <property type="project" value="InterPro"/>
</dbReference>
<dbReference type="GO" id="GO:0044550">
    <property type="term" value="P:secondary metabolite biosynthetic process"/>
    <property type="evidence" value="ECO:0007669"/>
    <property type="project" value="TreeGrafter"/>
</dbReference>
<accession>A0A5C5VMH9</accession>
<dbReference type="InterPro" id="IPR042099">
    <property type="entry name" value="ANL_N_sf"/>
</dbReference>
<feature type="signal peptide" evidence="7">
    <location>
        <begin position="1"/>
        <end position="20"/>
    </location>
</feature>
<dbReference type="Pfam" id="PF00501">
    <property type="entry name" value="AMP-binding"/>
    <property type="match status" value="3"/>
</dbReference>
<dbReference type="PANTHER" id="PTHR45527">
    <property type="entry name" value="NONRIBOSOMAL PEPTIDE SYNTHETASE"/>
    <property type="match status" value="1"/>
</dbReference>
<dbReference type="GO" id="GO:0005737">
    <property type="term" value="C:cytoplasm"/>
    <property type="evidence" value="ECO:0007669"/>
    <property type="project" value="TreeGrafter"/>
</dbReference>
<keyword evidence="6" id="KW-0443">Lipid metabolism</keyword>
<dbReference type="GO" id="GO:0043041">
    <property type="term" value="P:amino acid activation for nonribosomal peptide biosynthetic process"/>
    <property type="evidence" value="ECO:0007669"/>
    <property type="project" value="TreeGrafter"/>
</dbReference>
<comment type="cofactor">
    <cofactor evidence="1">
        <name>pantetheine 4'-phosphate</name>
        <dbReference type="ChEBI" id="CHEBI:47942"/>
    </cofactor>
</comment>
<dbReference type="InterPro" id="IPR023213">
    <property type="entry name" value="CAT-like_dom_sf"/>
</dbReference>
<keyword evidence="4" id="KW-0597">Phosphoprotein</keyword>
<dbReference type="Pfam" id="PF00668">
    <property type="entry name" value="Condensation"/>
    <property type="match status" value="3"/>
</dbReference>
<dbReference type="InterPro" id="IPR040097">
    <property type="entry name" value="FAAL/FAAC"/>
</dbReference>
<dbReference type="Gene3D" id="3.30.300.30">
    <property type="match status" value="3"/>
</dbReference>
<dbReference type="CDD" id="cd05930">
    <property type="entry name" value="A_NRPS"/>
    <property type="match status" value="1"/>
</dbReference>
<evidence type="ECO:0000256" key="5">
    <source>
        <dbReference type="ARBA" id="ARBA00022832"/>
    </source>
</evidence>
<comment type="similarity">
    <text evidence="2">Belongs to the ATP-dependent AMP-binding enzyme family.</text>
</comment>
<dbReference type="InterPro" id="IPR000873">
    <property type="entry name" value="AMP-dep_synth/lig_dom"/>
</dbReference>
<reference evidence="9 10" key="1">
    <citation type="submission" date="2019-02" db="EMBL/GenBank/DDBJ databases">
        <title>Deep-cultivation of Planctomycetes and their phenomic and genomic characterization uncovers novel biology.</title>
        <authorList>
            <person name="Wiegand S."/>
            <person name="Jogler M."/>
            <person name="Boedeker C."/>
            <person name="Pinto D."/>
            <person name="Vollmers J."/>
            <person name="Rivas-Marin E."/>
            <person name="Kohn T."/>
            <person name="Peeters S.H."/>
            <person name="Heuer A."/>
            <person name="Rast P."/>
            <person name="Oberbeckmann S."/>
            <person name="Bunk B."/>
            <person name="Jeske O."/>
            <person name="Meyerdierks A."/>
            <person name="Storesund J.E."/>
            <person name="Kallscheuer N."/>
            <person name="Luecker S."/>
            <person name="Lage O.M."/>
            <person name="Pohl T."/>
            <person name="Merkel B.J."/>
            <person name="Hornburger P."/>
            <person name="Mueller R.-W."/>
            <person name="Bruemmer F."/>
            <person name="Labrenz M."/>
            <person name="Spormann A.M."/>
            <person name="Op Den Camp H."/>
            <person name="Overmann J."/>
            <person name="Amann R."/>
            <person name="Jetten M.S.M."/>
            <person name="Mascher T."/>
            <person name="Medema M.H."/>
            <person name="Devos D.P."/>
            <person name="Kaster A.-K."/>
            <person name="Ovreas L."/>
            <person name="Rohde M."/>
            <person name="Galperin M.Y."/>
            <person name="Jogler C."/>
        </authorList>
    </citation>
    <scope>NUCLEOTIDE SEQUENCE [LARGE SCALE GENOMIC DNA]</scope>
    <source>
        <strain evidence="9 10">Enr8</strain>
    </source>
</reference>
<dbReference type="Proteomes" id="UP000318878">
    <property type="component" value="Unassembled WGS sequence"/>
</dbReference>
<dbReference type="PROSITE" id="PS00455">
    <property type="entry name" value="AMP_BINDING"/>
    <property type="match status" value="1"/>
</dbReference>
<evidence type="ECO:0000256" key="1">
    <source>
        <dbReference type="ARBA" id="ARBA00001957"/>
    </source>
</evidence>
<dbReference type="PANTHER" id="PTHR45527:SF1">
    <property type="entry name" value="FATTY ACID SYNTHASE"/>
    <property type="match status" value="1"/>
</dbReference>
<dbReference type="Gene3D" id="3.30.559.30">
    <property type="entry name" value="Nonribosomal peptide synthetase, condensation domain"/>
    <property type="match status" value="3"/>
</dbReference>
<dbReference type="InterPro" id="IPR020806">
    <property type="entry name" value="PKS_PP-bd"/>
</dbReference>
<evidence type="ECO:0000256" key="7">
    <source>
        <dbReference type="SAM" id="SignalP"/>
    </source>
</evidence>
<protein>
    <submittedName>
        <fullName evidence="9">Tyrocidine synthase 3</fullName>
    </submittedName>
</protein>
<dbReference type="GO" id="GO:0003824">
    <property type="term" value="F:catalytic activity"/>
    <property type="evidence" value="ECO:0007669"/>
    <property type="project" value="InterPro"/>
</dbReference>
<evidence type="ECO:0000313" key="10">
    <source>
        <dbReference type="Proteomes" id="UP000318878"/>
    </source>
</evidence>
<dbReference type="Pfam" id="PF13193">
    <property type="entry name" value="AMP-binding_C"/>
    <property type="match status" value="2"/>
</dbReference>
<dbReference type="Gene3D" id="3.40.50.12780">
    <property type="entry name" value="N-terminal domain of ligase-like"/>
    <property type="match status" value="3"/>
</dbReference>
<dbReference type="NCBIfam" id="TIGR01733">
    <property type="entry name" value="AA-adenyl-dom"/>
    <property type="match status" value="1"/>
</dbReference>
<dbReference type="GO" id="GO:0006631">
    <property type="term" value="P:fatty acid metabolic process"/>
    <property type="evidence" value="ECO:0007669"/>
    <property type="project" value="UniProtKB-KW"/>
</dbReference>
<dbReference type="GO" id="GO:0071766">
    <property type="term" value="P:Actinobacterium-type cell wall biogenesis"/>
    <property type="evidence" value="ECO:0007669"/>
    <property type="project" value="UniProtKB-ARBA"/>
</dbReference>
<feature type="domain" description="Carrier" evidence="8">
    <location>
        <begin position="1581"/>
        <end position="1655"/>
    </location>
</feature>
<dbReference type="InterPro" id="IPR025110">
    <property type="entry name" value="AMP-bd_C"/>
</dbReference>
<dbReference type="InterPro" id="IPR036736">
    <property type="entry name" value="ACP-like_sf"/>
</dbReference>
<evidence type="ECO:0000256" key="3">
    <source>
        <dbReference type="ARBA" id="ARBA00022450"/>
    </source>
</evidence>
<feature type="domain" description="Carrier" evidence="8">
    <location>
        <begin position="2632"/>
        <end position="2707"/>
    </location>
</feature>
<dbReference type="Gene3D" id="1.10.1200.10">
    <property type="entry name" value="ACP-like"/>
    <property type="match status" value="3"/>
</dbReference>
<evidence type="ECO:0000259" key="8">
    <source>
        <dbReference type="PROSITE" id="PS50075"/>
    </source>
</evidence>
<dbReference type="CDD" id="cd05931">
    <property type="entry name" value="FAAL"/>
    <property type="match status" value="1"/>
</dbReference>
<feature type="chain" id="PRO_5022932215" evidence="7">
    <location>
        <begin position="21"/>
        <end position="3185"/>
    </location>
</feature>
<dbReference type="SUPFAM" id="SSF52777">
    <property type="entry name" value="CoA-dependent acyltransferases"/>
    <property type="match status" value="6"/>
</dbReference>
<dbReference type="EMBL" id="SJPF01000001">
    <property type="protein sequence ID" value="TWT38919.1"/>
    <property type="molecule type" value="Genomic_DNA"/>
</dbReference>
<sequence length="3185" mass="353357" precursor="true">MIACPNNLHFVSSLFGCALAGTVAVPVGQRRTSLANDFATEIQRETAATCVLTTSDIDPSFISGPAKRAACIFVDELPECGPAHYVETYVASGDRAIIQYTSGSTIAPRGVVLTHENLFENQRTIKHAFGHDHESTFVSWLPLFHDMGLMGSVLQPIFLGAHAVIMPPSVFMTTPLLWLKAIDRYGGKTAGSPNFGYQWCVARYHRESCEDLDLSGWRIAFNGAESVRSETLTSFCETFAPHGFKAESFYPCYGLAESTLFVTGGDIAHRPRVISLSTQHMKKNSARIAVGKEHATSVVSCGFPHRKTAISIVKPESSACCPEGEIGEIWVSSSACASEYWRNPEATREVFGAALTSLDSQDYVRTGDLGFLLDNHLYVVGRLKDVILRAGNNYYAEDIEWAACASHPLIRPNGCAAFSDNDKTVIAAELKRNPKDFDEVIQAIWSGVRKDTGIAPDRIQLFLKERLPKTSSGKIQRSLCRKRIAQSVLNPVCTWHPKVQTEDVTPDADGQDIQEWLQQRLADYKNTSADQVAIDVSIFDLGFDSLKLMELLHQLEQRFQVVIPLSNAIANPSIKEISGMLLPNSAATTMVNQPTEDSLLTPGEKALWIECHKSGESARHNVAFMVDIPTEVEFRTLVRAINRVVRRHDSLRSSFLRSSQGPVRVTCSDYAVEVGYVDAGGWTEEDLGARYQELTATPFDLEKGSLFRATYFAGDRPTLLIVAHHLICDAWSKDCFLRELQEICESEARNVAPSLPAITKDSTMASIAMRQINALASQRKRLEEYWARQVDGVPTTLQIPTRRPSTTSNHRPNGRHQLTLRRSFLRDVERLALELRVSVSCLFLSAYQASVRAVCAQDSFFVGVSMACRLDSVTANTIGYLVNMLPIKAEIDDQDEFVALVRMTHKRLCEGIQHSELPFHEIAKLANARRDQSRPLLAQAAYTNHTSPTTRIWKHVEVSAPQSDFELQLTTFCMPDRVDCQFLFDEGVFDSRTVTSLGRLFQRQLECAVGDPTIRFGALKNREDGIVTRPFVSNESGSPKVSAATFSSNHARSSCTIPTTTIGDKSFATLTTRFQSIARRFPERVAVADQCESLSYTQLDRRSNRIAAKLAGIGCRPETLVGLQLDHSVNAIAGILGVLKTGAGYVPISADLPNARVKHVLSQLNVTRVIGHADKNVDFRSIEFVDLDSASRFESSSFPAAGIHPANIAYVISTSGSSGEPKFVGVEHRQVCALLQGLFHLNDVSENDVWCKFHSVSFDFSVWEIFGAICSGGKLVIADKEIVRCPAKTIDLINEQRVTVFSQVPSAFSNLVSVASEPKRLDSLKMIVLGGERIDSSSIEAWARTFGLTAPKLINMYGITETTVHVTQKALARDDIFRLSQQPIGVPLPSARVYLLDSELNPQAVGQEGEIYVGGECISRGYLFDPARTAERFVPDHLSAKPGARLYRTGDLARQDDSGDLYYAGRIDRQLKIRGHRIEPVEIEQKLKQMSHVRDAVVFAKNIDDESPLARMIAVLECDHEFRLTVDEIRGNLSLHLPAFMIPAVFKFVTTFPRTAGGKIDRGALERALDSGRENPVLVKTFKDDIEAMVGRAVMDVLRCDLARPDDDFFSLGGDSMLALRLVARCHEEGYELPLEQIFRSPKISDLARCVSEIGSGQTALVKRFSLISPQQRALFSSDVEDAYPASALQSVLIEQRQQRLNESYVSAITLRSRFDESMLRNAVEFVVQRHPMLRTGYRFADSDQLVQVVHRSSSPPIRFYDLRQMQPDTQKAKLEELRNELRSHDVELTSCEQVSFHVIHLGPNLFQIMVAESILDGWSVAIAISEMLRYYHSAINMLAIPSFTHPLPIAEFIQQEITLVDSSSYWKEQLANIEHQPIPFRRKESRSNRDRERLTQRHYFQLGSDATSSLIDVAERLGVGLKSVLLATHLRAISCITGKSAVLTGVMTHGRPGRCGADRTVGMFLNTLPFVHEIGTETWAELARVCQSWESQAFSHRAYPFAKIQRDHGSRITDFAFNFTRFHPLRELQSLDRMEIVDWTASDQTHFPVNIQMNLDDISGSLRVAVEFDPTRLDEDDAEVTLQVHERAIGQFIRNPQTRVLASSLLAESHSQSCDGPIQKIDQGLNVPERFLATARRHPNLVAVVSGETRLTYGELEKWAEAIASNLGSNGVRAESRVMIALPRSPEMVAAMLGTMIAGGCAIPVDIELPASRLSQMASVTQAEFVVGIDRALGGQISPGARFLHIQDILQARAADHPTVPMIHSEKQLSYIICTSGSSGEPKAVMATHLALTNRLLWMEQYFPHSSQDVVAAKTSVAFVDFIAEVLGPLCSGASIVMLDYKDVIDTERLVSLFARFRISRITVVPSLLRVLIDQVSSPGEAMPRFWISSGEPLPTTLVRDFKTWLPDATLINLYGSSETGADVTYHECQPSDAQSLVQCGMPISNNRVFVIGDDLFPVPYRVSGEICVSGFGLSLGYAGQPDFTASRFLPCPFESFGEVMFRTGDRGFISEDGSLWFQGRSDDQIKLRGQRLELADLLIALEKHHSVLEAACRVWPGSNGDELHAYVALRTGHAATSKELMRHLRDLLPQAIIPTAIHQLSTLPKTDTGKVSKLDLPAPHRNHRLAGFKSPITDTQKRLAAIWSEILEVEEISLDESFIQLGGHSLLVTMLAGRIEREFGVAISPMDILDSEDLEALAAAIDSAMSSSFVGVREIEPELSPQTTEMSSTQRALWLVDKISPGWSAYNMSASVLLIGNVNLDAIRESISEITARHESLRTVFIEGSTSPKAHINPDGLATDQISVTDSLDASDKEIREIVEKETARPFDLANGPLARFNLVQLREDKTLLLSTIHHIVCDEWSLGILVDELNRLYASRVSGSSLYMPQPKQMREYIASEIRHTESTRWKNKVAYWADYLAGSSPTQFPHLQPCTGYRIRSGQRAEMIIDSTTSARAREYARSQQATPFMVLLGCFQLALRLIADEREIVIGTDFAQRDSSNHSIVGPLVNEVVLRQRIEDDRSFSELVSEVRKSVANALANQGVSLLDVRERMRAKGDTLNLPFFSIKFVLQTAPLPAWNFADIDVIQFSPTAIASPFDLLVNTRDTPAGFHCTVDFNQEVYDESVVNEIMAMFESALNVLTAANDEPIRNAFERIGTEANRKKSDRARIALRNARPGNCGDDS</sequence>
<dbReference type="Pfam" id="PF00550">
    <property type="entry name" value="PP-binding"/>
    <property type="match status" value="3"/>
</dbReference>
<dbReference type="InterPro" id="IPR001242">
    <property type="entry name" value="Condensation_dom"/>
</dbReference>
<keyword evidence="3" id="KW-0596">Phosphopantetheine</keyword>
<dbReference type="SMART" id="SM00823">
    <property type="entry name" value="PKS_PP"/>
    <property type="match status" value="3"/>
</dbReference>
<comment type="caution">
    <text evidence="9">The sequence shown here is derived from an EMBL/GenBank/DDBJ whole genome shotgun (WGS) entry which is preliminary data.</text>
</comment>
<dbReference type="Pfam" id="PF23024">
    <property type="entry name" value="AMP-dom_DIP2-like"/>
    <property type="match status" value="1"/>
</dbReference>
<organism evidence="9 10">
    <name type="scientific">Blastopirellula retiformator</name>
    <dbReference type="NCBI Taxonomy" id="2527970"/>
    <lineage>
        <taxon>Bacteria</taxon>
        <taxon>Pseudomonadati</taxon>
        <taxon>Planctomycetota</taxon>
        <taxon>Planctomycetia</taxon>
        <taxon>Pirellulales</taxon>
        <taxon>Pirellulaceae</taxon>
        <taxon>Blastopirellula</taxon>
    </lineage>
</organism>